<keyword evidence="2" id="KW-0501">Molybdenum cofactor biosynthesis</keyword>
<dbReference type="InterPro" id="IPR051920">
    <property type="entry name" value="MPT_Adenylyltrnsfr/MoaC-Rel"/>
</dbReference>
<dbReference type="SUPFAM" id="SSF53218">
    <property type="entry name" value="Molybdenum cofactor biosynthesis proteins"/>
    <property type="match status" value="1"/>
</dbReference>
<dbReference type="GO" id="GO:0006777">
    <property type="term" value="P:Mo-molybdopterin cofactor biosynthetic process"/>
    <property type="evidence" value="ECO:0007669"/>
    <property type="project" value="UniProtKB-KW"/>
</dbReference>
<dbReference type="GeneID" id="29421820"/>
<sequence>MSSCAITAAFIVVSDRIFTSQRPNKASALLHTLVNSPAASYPMDVVMDEVIPEGYTSVVNALTRAIESGAHVIITVGGTGIRTKNQTPEASAEFIQTRFEGLEQQIVVRGSQNTPLAGLSRGLVGVTSRDEQAALIINAPSSQGGIKDTWSVIGPVIPNIFEGLRATED</sequence>
<dbReference type="AlphaFoldDB" id="A0A0D6FGW5"/>
<dbReference type="PANTHER" id="PTHR43764">
    <property type="entry name" value="MOLYBDENUM COFACTOR BIOSYNTHESIS"/>
    <property type="match status" value="1"/>
</dbReference>
<organism evidence="4 5">
    <name type="scientific">Corynebacterium diphtheriae</name>
    <dbReference type="NCBI Taxonomy" id="1717"/>
    <lineage>
        <taxon>Bacteria</taxon>
        <taxon>Bacillati</taxon>
        <taxon>Actinomycetota</taxon>
        <taxon>Actinomycetes</taxon>
        <taxon>Mycobacteriales</taxon>
        <taxon>Corynebacteriaceae</taxon>
        <taxon>Corynebacterium</taxon>
    </lineage>
</organism>
<feature type="domain" description="MoaB/Mog" evidence="3">
    <location>
        <begin position="10"/>
        <end position="157"/>
    </location>
</feature>
<dbReference type="KEGG" id="cdip:ERS451417_00426"/>
<dbReference type="InterPro" id="IPR036425">
    <property type="entry name" value="MoaB/Mog-like_dom_sf"/>
</dbReference>
<gene>
    <name evidence="4" type="ORF">CIP107547_00608</name>
</gene>
<name>A0A0D6FGW5_CORDP</name>
<dbReference type="RefSeq" id="WP_014310006.1">
    <property type="nucleotide sequence ID" value="NZ_CP039522.1"/>
</dbReference>
<evidence type="ECO:0000313" key="5">
    <source>
        <dbReference type="Proteomes" id="UP000480222"/>
    </source>
</evidence>
<evidence type="ECO:0000256" key="1">
    <source>
        <dbReference type="ARBA" id="ARBA00005046"/>
    </source>
</evidence>
<comment type="caution">
    <text evidence="4">The sequence shown here is derived from an EMBL/GenBank/DDBJ whole genome shotgun (WGS) entry which is preliminary data.</text>
</comment>
<evidence type="ECO:0000313" key="4">
    <source>
        <dbReference type="EMBL" id="CAB0588226.1"/>
    </source>
</evidence>
<dbReference type="EMBL" id="CADDAV010000009">
    <property type="protein sequence ID" value="CAB0588226.1"/>
    <property type="molecule type" value="Genomic_DNA"/>
</dbReference>
<comment type="pathway">
    <text evidence="1">Cofactor biosynthesis; molybdopterin biosynthesis.</text>
</comment>
<evidence type="ECO:0000259" key="3">
    <source>
        <dbReference type="Pfam" id="PF00994"/>
    </source>
</evidence>
<accession>A0A0D6FGW5</accession>
<dbReference type="Gene3D" id="3.40.980.10">
    <property type="entry name" value="MoaB/Mog-like domain"/>
    <property type="match status" value="1"/>
</dbReference>
<dbReference type="InterPro" id="IPR001453">
    <property type="entry name" value="MoaB/Mog_dom"/>
</dbReference>
<dbReference type="Pfam" id="PF00994">
    <property type="entry name" value="MoCF_biosynth"/>
    <property type="match status" value="1"/>
</dbReference>
<dbReference type="OMA" id="PYIETNA"/>
<proteinExistence type="predicted"/>
<protein>
    <submittedName>
        <fullName evidence="4">Molybdenum cofactor biosynthesis protein</fullName>
    </submittedName>
</protein>
<dbReference type="PANTHER" id="PTHR43764:SF1">
    <property type="entry name" value="MOLYBDOPTERIN MOLYBDOTRANSFERASE"/>
    <property type="match status" value="1"/>
</dbReference>
<dbReference type="Proteomes" id="UP000480222">
    <property type="component" value="Unassembled WGS sequence"/>
</dbReference>
<evidence type="ECO:0000256" key="2">
    <source>
        <dbReference type="ARBA" id="ARBA00023150"/>
    </source>
</evidence>
<reference evidence="4 5" key="1">
    <citation type="submission" date="2020-02" db="EMBL/GenBank/DDBJ databases">
        <authorList>
            <person name="Brisse S."/>
        </authorList>
    </citation>
    <scope>NUCLEOTIDE SEQUENCE [LARGE SCALE GENOMIC DNA]</scope>
    <source>
        <strain evidence="4">CIP107547</strain>
    </source>
</reference>